<proteinExistence type="inferred from homology"/>
<dbReference type="InterPro" id="IPR017045">
    <property type="entry name" value="Malt_Pase/Glycosyl_Hdrlase"/>
</dbReference>
<reference evidence="7 8" key="1">
    <citation type="submission" date="2024-03" db="EMBL/GenBank/DDBJ databases">
        <title>Bacilli Hybrid Assemblies.</title>
        <authorList>
            <person name="Kovac J."/>
        </authorList>
    </citation>
    <scope>NUCLEOTIDE SEQUENCE [LARGE SCALE GENOMIC DNA]</scope>
    <source>
        <strain evidence="7 8">FSL M8-0022</strain>
    </source>
</reference>
<comment type="similarity">
    <text evidence="1">Belongs to the glycosyl hydrolase 65 family.</text>
</comment>
<dbReference type="Gene3D" id="1.50.10.10">
    <property type="match status" value="1"/>
</dbReference>
<dbReference type="Pfam" id="PF03633">
    <property type="entry name" value="Glyco_hydro_65C"/>
    <property type="match status" value="1"/>
</dbReference>
<dbReference type="Gene3D" id="2.70.98.40">
    <property type="entry name" value="Glycoside hydrolase, family 65, N-terminal domain"/>
    <property type="match status" value="1"/>
</dbReference>
<dbReference type="PANTHER" id="PTHR11051">
    <property type="entry name" value="GLYCOSYL HYDROLASE-RELATED"/>
    <property type="match status" value="1"/>
</dbReference>
<keyword evidence="3" id="KW-0808">Transferase</keyword>
<gene>
    <name evidence="7" type="ORF">NST17_18595</name>
</gene>
<dbReference type="InterPro" id="IPR037018">
    <property type="entry name" value="GH65_N"/>
</dbReference>
<protein>
    <submittedName>
        <fullName evidence="7">Glycosyl hydrolase family 65 protein</fullName>
    </submittedName>
</protein>
<evidence type="ECO:0000313" key="8">
    <source>
        <dbReference type="Proteomes" id="UP001459714"/>
    </source>
</evidence>
<evidence type="ECO:0000256" key="1">
    <source>
        <dbReference type="ARBA" id="ARBA00006768"/>
    </source>
</evidence>
<dbReference type="Pfam" id="PF03636">
    <property type="entry name" value="Glyco_hydro_65N"/>
    <property type="match status" value="1"/>
</dbReference>
<keyword evidence="8" id="KW-1185">Reference proteome</keyword>
<dbReference type="PANTHER" id="PTHR11051:SF8">
    <property type="entry name" value="PROTEIN-GLUCOSYLGALACTOSYLHYDROXYLYSINE GLUCOSIDASE"/>
    <property type="match status" value="1"/>
</dbReference>
<comment type="caution">
    <text evidence="7">The sequence shown here is derived from an EMBL/GenBank/DDBJ whole genome shotgun (WGS) entry which is preliminary data.</text>
</comment>
<dbReference type="SUPFAM" id="SSF74650">
    <property type="entry name" value="Galactose mutarotase-like"/>
    <property type="match status" value="1"/>
</dbReference>
<evidence type="ECO:0000259" key="6">
    <source>
        <dbReference type="Pfam" id="PF03636"/>
    </source>
</evidence>
<dbReference type="SUPFAM" id="SSF48208">
    <property type="entry name" value="Six-hairpin glycosidases"/>
    <property type="match status" value="1"/>
</dbReference>
<dbReference type="InterPro" id="IPR008928">
    <property type="entry name" value="6-hairpin_glycosidase_sf"/>
</dbReference>
<evidence type="ECO:0000259" key="5">
    <source>
        <dbReference type="Pfam" id="PF03633"/>
    </source>
</evidence>
<dbReference type="InterPro" id="IPR005195">
    <property type="entry name" value="Glyco_hydro_65_M"/>
</dbReference>
<dbReference type="Pfam" id="PF03632">
    <property type="entry name" value="Glyco_hydro_65m"/>
    <property type="match status" value="1"/>
</dbReference>
<evidence type="ECO:0000256" key="3">
    <source>
        <dbReference type="ARBA" id="ARBA00022679"/>
    </source>
</evidence>
<organism evidence="7 8">
    <name type="scientific">Caldifermentibacillus hisashii</name>
    <dbReference type="NCBI Taxonomy" id="996558"/>
    <lineage>
        <taxon>Bacteria</taxon>
        <taxon>Bacillati</taxon>
        <taxon>Bacillota</taxon>
        <taxon>Bacilli</taxon>
        <taxon>Bacillales</taxon>
        <taxon>Bacillaceae</taxon>
        <taxon>Caldifermentibacillus</taxon>
    </lineage>
</organism>
<dbReference type="Gene3D" id="2.60.420.10">
    <property type="entry name" value="Maltose phosphorylase, domain 3"/>
    <property type="match status" value="1"/>
</dbReference>
<feature type="domain" description="Glycoside hydrolase family 65 C-terminal" evidence="5">
    <location>
        <begin position="687"/>
        <end position="747"/>
    </location>
</feature>
<dbReference type="InterPro" id="IPR005196">
    <property type="entry name" value="Glyco_hydro_65_N"/>
</dbReference>
<dbReference type="InterPro" id="IPR005194">
    <property type="entry name" value="Glyco_hydro_65_C"/>
</dbReference>
<evidence type="ECO:0000256" key="2">
    <source>
        <dbReference type="ARBA" id="ARBA00022676"/>
    </source>
</evidence>
<keyword evidence="7" id="KW-0378">Hydrolase</keyword>
<evidence type="ECO:0000313" key="7">
    <source>
        <dbReference type="EMBL" id="MEL3959168.1"/>
    </source>
</evidence>
<dbReference type="GO" id="GO:0016787">
    <property type="term" value="F:hydrolase activity"/>
    <property type="evidence" value="ECO:0007669"/>
    <property type="project" value="UniProtKB-KW"/>
</dbReference>
<feature type="domain" description="Glycoside hydrolase family 65 N-terminal" evidence="6">
    <location>
        <begin position="8"/>
        <end position="257"/>
    </location>
</feature>
<dbReference type="RefSeq" id="WP_342020841.1">
    <property type="nucleotide sequence ID" value="NZ_CP163263.1"/>
</dbReference>
<sequence length="773" mass="88883">MTWTIKSQSINPEQLIVEESLFSLANGYLGVRGNFEEGYRETDPTIKGTYINAFYDITEIPYGEKLYGFPSSQQKIVNVIDAGQVNILLGTDEEPFNLFTGEVKAYERKLQLDKGYTERLIHWCSPKGKELKLYFRRFVSFEKKELFSIQIKIEPINFFGKVKIVSTVNGDVKNYVNENDPRVGSGHGKLLTTIESKMVGEYAVVVNQTTKSGLQTACITSYQYVEGTRIDQVRDQSVETTIEFFLDKPRTVEKRNIYVDTRRHGENLSEKGIDLQNQLKTVTFEELLSEQIDYVQKFWNHADIVIHGDDKVQEGIRFNLYHLLQSAGRDPLSNIAAKGLSGEGYEGHYFWDTEIYMLPVFIMTKPEIAKQLLLYRYSILDHARKRAKEMGHRKGALFPWRTIAGGECSSYFPAGTAQYHISADIAYGFVQYYLATKDEAFFRSYAAELLFETARLWLEVGHFTGGQFKIDAVTGPDEYTAIVNNNYYTNVMAKYNLKWAVKAFKKLEKDAPELLAELKEKIQLENDEPDMWQEAAKKMFLPYDEQLKINPQDDTFLQKAVWDFEHTPKDHYPLLLHYHPLTLYRYQVCKQADTVLAHFLLEDEVTEETMTNSYFYYEGITTHDSSLSSCIFSIMGAKIGDIEKAYQYFIETARLDLDNTHGNTKDGLHLANMGGTWLAIVFGFAGLRVKEDGLHFNPALPSKWEGYECSLQYCGRAIHLKVEKERIVIEISGNPLKVSVYSKTFQVSEQSSLIVPMMKKESGVRLKPFHKWF</sequence>
<evidence type="ECO:0000259" key="4">
    <source>
        <dbReference type="Pfam" id="PF03632"/>
    </source>
</evidence>
<dbReference type="InterPro" id="IPR012341">
    <property type="entry name" value="6hp_glycosidase-like_sf"/>
</dbReference>
<keyword evidence="2" id="KW-0328">Glycosyltransferase</keyword>
<dbReference type="InterPro" id="IPR011013">
    <property type="entry name" value="Gal_mutarotase_sf_dom"/>
</dbReference>
<name>A0ABU9K263_9BACI</name>
<dbReference type="PIRSF" id="PIRSF036289">
    <property type="entry name" value="Glycosyl_hydrolase_malt_phosph"/>
    <property type="match status" value="1"/>
</dbReference>
<dbReference type="Proteomes" id="UP001459714">
    <property type="component" value="Unassembled WGS sequence"/>
</dbReference>
<accession>A0ABU9K263</accession>
<feature type="domain" description="Glycoside hydrolase family 65 central catalytic" evidence="4">
    <location>
        <begin position="317"/>
        <end position="677"/>
    </location>
</feature>
<dbReference type="EMBL" id="JBBYAK010000001">
    <property type="protein sequence ID" value="MEL3959168.1"/>
    <property type="molecule type" value="Genomic_DNA"/>
</dbReference>